<evidence type="ECO:0000313" key="2">
    <source>
        <dbReference type="Proteomes" id="UP000244005"/>
    </source>
</evidence>
<dbReference type="Proteomes" id="UP000244005">
    <property type="component" value="Unassembled WGS sequence"/>
</dbReference>
<protein>
    <submittedName>
        <fullName evidence="1">Uncharacterized protein</fullName>
    </submittedName>
</protein>
<evidence type="ECO:0000313" key="1">
    <source>
        <dbReference type="EMBL" id="PTQ45152.1"/>
    </source>
</evidence>
<gene>
    <name evidence="1" type="ORF">MARPO_0016s0192</name>
</gene>
<keyword evidence="2" id="KW-1185">Reference proteome</keyword>
<sequence length="82" mass="9332">MFRIEESAVDISDCNRHFKTKRRLLASQETSWQQIGMQEDLKSALFMKKGAISKSNIYMNLMESLILDPTDSGPVEPSSRPP</sequence>
<proteinExistence type="predicted"/>
<name>A0A2R6XGB7_MARPO</name>
<reference evidence="2" key="1">
    <citation type="journal article" date="2017" name="Cell">
        <title>Insights into land plant evolution garnered from the Marchantia polymorpha genome.</title>
        <authorList>
            <person name="Bowman J.L."/>
            <person name="Kohchi T."/>
            <person name="Yamato K.T."/>
            <person name="Jenkins J."/>
            <person name="Shu S."/>
            <person name="Ishizaki K."/>
            <person name="Yamaoka S."/>
            <person name="Nishihama R."/>
            <person name="Nakamura Y."/>
            <person name="Berger F."/>
            <person name="Adam C."/>
            <person name="Aki S.S."/>
            <person name="Althoff F."/>
            <person name="Araki T."/>
            <person name="Arteaga-Vazquez M.A."/>
            <person name="Balasubrmanian S."/>
            <person name="Barry K."/>
            <person name="Bauer D."/>
            <person name="Boehm C.R."/>
            <person name="Briginshaw L."/>
            <person name="Caballero-Perez J."/>
            <person name="Catarino B."/>
            <person name="Chen F."/>
            <person name="Chiyoda S."/>
            <person name="Chovatia M."/>
            <person name="Davies K.M."/>
            <person name="Delmans M."/>
            <person name="Demura T."/>
            <person name="Dierschke T."/>
            <person name="Dolan L."/>
            <person name="Dorantes-Acosta A.E."/>
            <person name="Eklund D.M."/>
            <person name="Florent S.N."/>
            <person name="Flores-Sandoval E."/>
            <person name="Fujiyama A."/>
            <person name="Fukuzawa H."/>
            <person name="Galik B."/>
            <person name="Grimanelli D."/>
            <person name="Grimwood J."/>
            <person name="Grossniklaus U."/>
            <person name="Hamada T."/>
            <person name="Haseloff J."/>
            <person name="Hetherington A.J."/>
            <person name="Higo A."/>
            <person name="Hirakawa Y."/>
            <person name="Hundley H.N."/>
            <person name="Ikeda Y."/>
            <person name="Inoue K."/>
            <person name="Inoue S.I."/>
            <person name="Ishida S."/>
            <person name="Jia Q."/>
            <person name="Kakita M."/>
            <person name="Kanazawa T."/>
            <person name="Kawai Y."/>
            <person name="Kawashima T."/>
            <person name="Kennedy M."/>
            <person name="Kinose K."/>
            <person name="Kinoshita T."/>
            <person name="Kohara Y."/>
            <person name="Koide E."/>
            <person name="Komatsu K."/>
            <person name="Kopischke S."/>
            <person name="Kubo M."/>
            <person name="Kyozuka J."/>
            <person name="Lagercrantz U."/>
            <person name="Lin S.S."/>
            <person name="Lindquist E."/>
            <person name="Lipzen A.M."/>
            <person name="Lu C.W."/>
            <person name="De Luna E."/>
            <person name="Martienssen R.A."/>
            <person name="Minamino N."/>
            <person name="Mizutani M."/>
            <person name="Mizutani M."/>
            <person name="Mochizuki N."/>
            <person name="Monte I."/>
            <person name="Mosher R."/>
            <person name="Nagasaki H."/>
            <person name="Nakagami H."/>
            <person name="Naramoto S."/>
            <person name="Nishitani K."/>
            <person name="Ohtani M."/>
            <person name="Okamoto T."/>
            <person name="Okumura M."/>
            <person name="Phillips J."/>
            <person name="Pollak B."/>
            <person name="Reinders A."/>
            <person name="Rovekamp M."/>
            <person name="Sano R."/>
            <person name="Sawa S."/>
            <person name="Schmid M.W."/>
            <person name="Shirakawa M."/>
            <person name="Solano R."/>
            <person name="Spunde A."/>
            <person name="Suetsugu N."/>
            <person name="Sugano S."/>
            <person name="Sugiyama A."/>
            <person name="Sun R."/>
            <person name="Suzuki Y."/>
            <person name="Takenaka M."/>
            <person name="Takezawa D."/>
            <person name="Tomogane H."/>
            <person name="Tsuzuki M."/>
            <person name="Ueda T."/>
            <person name="Umeda M."/>
            <person name="Ward J.M."/>
            <person name="Watanabe Y."/>
            <person name="Yazaki K."/>
            <person name="Yokoyama R."/>
            <person name="Yoshitake Y."/>
            <person name="Yotsui I."/>
            <person name="Zachgo S."/>
            <person name="Schmutz J."/>
        </authorList>
    </citation>
    <scope>NUCLEOTIDE SEQUENCE [LARGE SCALE GENOMIC DNA]</scope>
    <source>
        <strain evidence="2">Tak-1</strain>
    </source>
</reference>
<dbReference type="Gramene" id="Mp6g11520.1">
    <property type="protein sequence ID" value="Mp6g11520.1.cds1"/>
    <property type="gene ID" value="Mp6g11520"/>
</dbReference>
<dbReference type="EMBL" id="KZ772688">
    <property type="protein sequence ID" value="PTQ45152.1"/>
    <property type="molecule type" value="Genomic_DNA"/>
</dbReference>
<accession>A0A2R6XGB7</accession>
<dbReference type="AlphaFoldDB" id="A0A2R6XGB7"/>
<organism evidence="1 2">
    <name type="scientific">Marchantia polymorpha</name>
    <name type="common">Common liverwort</name>
    <name type="synonym">Marchantia aquatica</name>
    <dbReference type="NCBI Taxonomy" id="3197"/>
    <lineage>
        <taxon>Eukaryota</taxon>
        <taxon>Viridiplantae</taxon>
        <taxon>Streptophyta</taxon>
        <taxon>Embryophyta</taxon>
        <taxon>Marchantiophyta</taxon>
        <taxon>Marchantiopsida</taxon>
        <taxon>Marchantiidae</taxon>
        <taxon>Marchantiales</taxon>
        <taxon>Marchantiaceae</taxon>
        <taxon>Marchantia</taxon>
    </lineage>
</organism>